<evidence type="ECO:0000259" key="4">
    <source>
        <dbReference type="Pfam" id="PF00535"/>
    </source>
</evidence>
<dbReference type="RefSeq" id="WP_002855703.1">
    <property type="nucleotide sequence ID" value="NZ_CP015209.1"/>
</dbReference>
<evidence type="ECO:0000256" key="1">
    <source>
        <dbReference type="ARBA" id="ARBA00022676"/>
    </source>
</evidence>
<evidence type="ECO:0000256" key="2">
    <source>
        <dbReference type="ARBA" id="ARBA00022679"/>
    </source>
</evidence>
<dbReference type="Gene3D" id="3.90.550.10">
    <property type="entry name" value="Spore Coat Polysaccharide Biosynthesis Protein SpsA, Chain A"/>
    <property type="match status" value="1"/>
</dbReference>
<feature type="domain" description="Glycosyltransferase 2-like" evidence="4">
    <location>
        <begin position="6"/>
        <end position="85"/>
    </location>
</feature>
<keyword evidence="2 5" id="KW-0808">Transferase</keyword>
<keyword evidence="3" id="KW-1133">Transmembrane helix</keyword>
<dbReference type="CDD" id="cd00761">
    <property type="entry name" value="Glyco_tranf_GTA_type"/>
    <property type="match status" value="1"/>
</dbReference>
<dbReference type="GO" id="GO:0016758">
    <property type="term" value="F:hexosyltransferase activity"/>
    <property type="evidence" value="ECO:0007669"/>
    <property type="project" value="UniProtKB-ARBA"/>
</dbReference>
<evidence type="ECO:0000313" key="5">
    <source>
        <dbReference type="EMBL" id="AAX33825.1"/>
    </source>
</evidence>
<dbReference type="AlphaFoldDB" id="Q32VR2"/>
<dbReference type="SUPFAM" id="SSF53448">
    <property type="entry name" value="Nucleotide-diphospho-sugar transferases"/>
    <property type="match status" value="1"/>
</dbReference>
<keyword evidence="1" id="KW-0328">Glycosyltransferase</keyword>
<feature type="transmembrane region" description="Helical" evidence="3">
    <location>
        <begin position="486"/>
        <end position="503"/>
    </location>
</feature>
<dbReference type="PANTHER" id="PTHR22916:SF51">
    <property type="entry name" value="GLYCOSYLTRANSFERASE EPSH-RELATED"/>
    <property type="match status" value="1"/>
</dbReference>
<dbReference type="CAZy" id="GT2">
    <property type="family name" value="Glycosyltransferase Family 2"/>
</dbReference>
<keyword evidence="3" id="KW-0812">Transmembrane</keyword>
<dbReference type="PANTHER" id="PTHR22916">
    <property type="entry name" value="GLYCOSYLTRANSFERASE"/>
    <property type="match status" value="1"/>
</dbReference>
<evidence type="ECO:0000256" key="3">
    <source>
        <dbReference type="SAM" id="Phobius"/>
    </source>
</evidence>
<accession>Q32VR2</accession>
<dbReference type="PATRIC" id="fig|32022.219.peg.1451"/>
<keyword evidence="3" id="KW-0472">Membrane</keyword>
<sequence>MKTVGVVIPIYNVEKYLRECLDSVVNQTYKNLQVVLVNDGSTDENSLNIAKEYTLKDERFILFDKENGGLSSSRNVGIEFFSKEYDFKNITQELKENSLVEFKLDNEDNPYNIYKIYKSSNFFKNKDELLNFKAPDIDYIIFLDSDDYWELNCIEECVPRMDGVEVVWFDYYFYYDDIENPKKQIKTILEDYQFKKSETITSKQWLEKTLENNFTAFWLGQMCMINFIQFLNHIKLKFINGIIHEDHHFGMLLCLQANKIYINLNKLYIYRVRPNSIMNYNDNGKNINKSLKNFCNLLNLNVIDGKKYYKILSYGINAFLALNFSNNFHNKDLIKLFNKAFKNECENWIYDIIAQYPTNDLRSLFIEIFRIMKNYETNYENLILDFIAMIINNNKITIVKQSNEIQNNQNTIKIYCEKINSQNNIILQQTNQIHNLNTTLENKNQLLITKENLLNFQNNYGKAKTRVQNQLSYKLGQALILNSKSVLGFLSLPFIILSIIISHKQEQKAYKFKVKKNPNLALPPLETYPDYNEALKEKECFTYKLGEALIQASKNWYGGGYIKFWLIDIQNLKRKN</sequence>
<dbReference type="EMBL" id="AY791515">
    <property type="protein sequence ID" value="AAX33825.1"/>
    <property type="molecule type" value="Genomic_DNA"/>
</dbReference>
<dbReference type="InterPro" id="IPR029044">
    <property type="entry name" value="Nucleotide-diphossugar_trans"/>
</dbReference>
<dbReference type="InterPro" id="IPR001173">
    <property type="entry name" value="Glyco_trans_2-like"/>
</dbReference>
<name>Q32VR2_CAMJU</name>
<organism evidence="5">
    <name type="scientific">Campylobacter jejuni subsp. jejuni</name>
    <dbReference type="NCBI Taxonomy" id="32022"/>
    <lineage>
        <taxon>Bacteria</taxon>
        <taxon>Pseudomonadati</taxon>
        <taxon>Campylobacterota</taxon>
        <taxon>Epsilonproteobacteria</taxon>
        <taxon>Campylobacterales</taxon>
        <taxon>Campylobacteraceae</taxon>
        <taxon>Campylobacter</taxon>
    </lineage>
</organism>
<protein>
    <submittedName>
        <fullName evidence="5">Putative glycosyltransferase</fullName>
    </submittedName>
</protein>
<dbReference type="Pfam" id="PF00535">
    <property type="entry name" value="Glycos_transf_2"/>
    <property type="match status" value="2"/>
</dbReference>
<feature type="domain" description="Glycosyltransferase 2-like" evidence="4">
    <location>
        <begin position="138"/>
        <end position="200"/>
    </location>
</feature>
<proteinExistence type="predicted"/>
<reference evidence="5" key="1">
    <citation type="submission" date="2004-10" db="EMBL/GenBank/DDBJ databases">
        <title>Sequencing of the Cst-I locus of Campylobacter jejuni ATCC 43446.</title>
        <authorList>
            <person name="Gilbert M."/>
            <person name="Brochu D."/>
            <person name="Karwaski M.-F."/>
        </authorList>
    </citation>
    <scope>NUCLEOTIDE SEQUENCE</scope>
    <source>
        <strain evidence="5">ATCC 43446</strain>
    </source>
</reference>